<feature type="chain" id="PRO_5003195277" evidence="1">
    <location>
        <begin position="25"/>
        <end position="120"/>
    </location>
</feature>
<dbReference type="AlphaFoldDB" id="E5AFB5"/>
<name>E5AFB5_LEPMJ</name>
<evidence type="ECO:0000313" key="3">
    <source>
        <dbReference type="Proteomes" id="UP000002668"/>
    </source>
</evidence>
<gene>
    <name evidence="2" type="ORF">LEMA_P006910.1</name>
</gene>
<accession>E5AFB5</accession>
<organism evidence="2 3">
    <name type="scientific">Leptosphaeria maculans (strain JN3 / isolate v23.1.3 / race Av1-4-5-6-7-8)</name>
    <name type="common">Blackleg fungus</name>
    <name type="synonym">Phoma lingam</name>
    <dbReference type="NCBI Taxonomy" id="985895"/>
    <lineage>
        <taxon>Eukaryota</taxon>
        <taxon>Fungi</taxon>
        <taxon>Dikarya</taxon>
        <taxon>Ascomycota</taxon>
        <taxon>Pezizomycotina</taxon>
        <taxon>Dothideomycetes</taxon>
        <taxon>Pleosporomycetidae</taxon>
        <taxon>Pleosporales</taxon>
        <taxon>Pleosporineae</taxon>
        <taxon>Leptosphaeriaceae</taxon>
        <taxon>Plenodomus</taxon>
        <taxon>Plenodomus lingam/Leptosphaeria maculans species complex</taxon>
    </lineage>
</organism>
<dbReference type="EMBL" id="FP929139">
    <property type="protein sequence ID" value="CBY01904.1"/>
    <property type="molecule type" value="Genomic_DNA"/>
</dbReference>
<protein>
    <submittedName>
        <fullName evidence="2">Predicted protein</fullName>
    </submittedName>
</protein>
<sequence length="120" mass="13453">MLDVTVRRVLVISASVRITLLVLCEENSQDVAVANHMILKLPERMSTLLAGPLSHFSQDLSCSLILGACGHKNKANALARIRMLVRCKTRHPALCKCLCKGRRKRRRRRRKVAKGSMGIH</sequence>
<feature type="signal peptide" evidence="1">
    <location>
        <begin position="1"/>
        <end position="24"/>
    </location>
</feature>
<proteinExistence type="predicted"/>
<evidence type="ECO:0000313" key="2">
    <source>
        <dbReference type="EMBL" id="CBY01904.1"/>
    </source>
</evidence>
<evidence type="ECO:0000256" key="1">
    <source>
        <dbReference type="SAM" id="SignalP"/>
    </source>
</evidence>
<reference evidence="3" key="1">
    <citation type="journal article" date="2011" name="Nat. Commun.">
        <title>Effector diversification within compartments of the Leptosphaeria maculans genome affected by Repeat-Induced Point mutations.</title>
        <authorList>
            <person name="Rouxel T."/>
            <person name="Grandaubert J."/>
            <person name="Hane J.K."/>
            <person name="Hoede C."/>
            <person name="van de Wouw A.P."/>
            <person name="Couloux A."/>
            <person name="Dominguez V."/>
            <person name="Anthouard V."/>
            <person name="Bally P."/>
            <person name="Bourras S."/>
            <person name="Cozijnsen A.J."/>
            <person name="Ciuffetti L.M."/>
            <person name="Degrave A."/>
            <person name="Dilmaghani A."/>
            <person name="Duret L."/>
            <person name="Fudal I."/>
            <person name="Goodwin S.B."/>
            <person name="Gout L."/>
            <person name="Glaser N."/>
            <person name="Linglin J."/>
            <person name="Kema G.H.J."/>
            <person name="Lapalu N."/>
            <person name="Lawrence C.B."/>
            <person name="May K."/>
            <person name="Meyer M."/>
            <person name="Ollivier B."/>
            <person name="Poulain J."/>
            <person name="Schoch C.L."/>
            <person name="Simon A."/>
            <person name="Spatafora J.W."/>
            <person name="Stachowiak A."/>
            <person name="Turgeon B.G."/>
            <person name="Tyler B.M."/>
            <person name="Vincent D."/>
            <person name="Weissenbach J."/>
            <person name="Amselem J."/>
            <person name="Quesneville H."/>
            <person name="Oliver R.P."/>
            <person name="Wincker P."/>
            <person name="Balesdent M.-H."/>
            <person name="Howlett B.J."/>
        </authorList>
    </citation>
    <scope>NUCLEOTIDE SEQUENCE [LARGE SCALE GENOMIC DNA]</scope>
    <source>
        <strain evidence="3">JN3 / isolate v23.1.3 / race Av1-4-5-6-7-8</strain>
    </source>
</reference>
<keyword evidence="1" id="KW-0732">Signal</keyword>
<dbReference type="VEuPathDB" id="FungiDB:LEMA_P006910.1"/>
<dbReference type="Proteomes" id="UP000002668">
    <property type="component" value="Genome"/>
</dbReference>
<dbReference type="HOGENOM" id="CLU_2050093_0_0_1"/>
<dbReference type="InParanoid" id="E5AFB5"/>
<keyword evidence="3" id="KW-1185">Reference proteome</keyword>